<name>A0ABW2S4Q9_9NOCA</name>
<dbReference type="RefSeq" id="WP_378408589.1">
    <property type="nucleotide sequence ID" value="NZ_JBHTCS010000026.1"/>
</dbReference>
<reference evidence="2" key="1">
    <citation type="journal article" date="2019" name="Int. J. Syst. Evol. Microbiol.">
        <title>The Global Catalogue of Microorganisms (GCM) 10K type strain sequencing project: providing services to taxonomists for standard genome sequencing and annotation.</title>
        <authorList>
            <consortium name="The Broad Institute Genomics Platform"/>
            <consortium name="The Broad Institute Genome Sequencing Center for Infectious Disease"/>
            <person name="Wu L."/>
            <person name="Ma J."/>
        </authorList>
    </citation>
    <scope>NUCLEOTIDE SEQUENCE [LARGE SCALE GENOMIC DNA]</scope>
    <source>
        <strain evidence="2">ICMP 19430</strain>
    </source>
</reference>
<evidence type="ECO:0000313" key="1">
    <source>
        <dbReference type="EMBL" id="MFC7450548.1"/>
    </source>
</evidence>
<dbReference type="Proteomes" id="UP001596484">
    <property type="component" value="Unassembled WGS sequence"/>
</dbReference>
<protein>
    <recommendedName>
        <fullName evidence="3">Head-tail adaptor protein</fullName>
    </recommendedName>
</protein>
<evidence type="ECO:0008006" key="3">
    <source>
        <dbReference type="Google" id="ProtNLM"/>
    </source>
</evidence>
<evidence type="ECO:0000313" key="2">
    <source>
        <dbReference type="Proteomes" id="UP001596484"/>
    </source>
</evidence>
<keyword evidence="2" id="KW-1185">Reference proteome</keyword>
<accession>A0ABW2S4Q9</accession>
<gene>
    <name evidence="1" type="ORF">ACFQS9_21860</name>
</gene>
<dbReference type="EMBL" id="JBHTCS010000026">
    <property type="protein sequence ID" value="MFC7450548.1"/>
    <property type="molecule type" value="Genomic_DNA"/>
</dbReference>
<proteinExistence type="predicted"/>
<comment type="caution">
    <text evidence="1">The sequence shown here is derived from an EMBL/GenBank/DDBJ whole genome shotgun (WGS) entry which is preliminary data.</text>
</comment>
<sequence>MFSDTIVILRAPTITDRYNSTVADWANAAEIEVPFLVSVQPAGSTEGGARPVTVTTNWRIFTPAGTDLDLQSTDRVKWAGRDLEVVGEIARWPHPIIPGAVHHVEVEVQKVSS</sequence>
<organism evidence="1 2">
    <name type="scientific">Rhodococcus daqingensis</name>
    <dbReference type="NCBI Taxonomy" id="2479363"/>
    <lineage>
        <taxon>Bacteria</taxon>
        <taxon>Bacillati</taxon>
        <taxon>Actinomycetota</taxon>
        <taxon>Actinomycetes</taxon>
        <taxon>Mycobacteriales</taxon>
        <taxon>Nocardiaceae</taxon>
        <taxon>Rhodococcus</taxon>
    </lineage>
</organism>